<evidence type="ECO:0000313" key="9">
    <source>
        <dbReference type="EMBL" id="EBR8435659.1"/>
    </source>
</evidence>
<dbReference type="GO" id="GO:0005886">
    <property type="term" value="C:plasma membrane"/>
    <property type="evidence" value="ECO:0007669"/>
    <property type="project" value="UniProtKB-SubCell"/>
</dbReference>
<dbReference type="InterPro" id="IPR037185">
    <property type="entry name" value="EmrE-like"/>
</dbReference>
<feature type="transmembrane region" description="Helical" evidence="7">
    <location>
        <begin position="182"/>
        <end position="201"/>
    </location>
</feature>
<comment type="similarity">
    <text evidence="2">Belongs to the EamA transporter family.</text>
</comment>
<organism evidence="9">
    <name type="scientific">Salmonella enterica subsp. enterica serovar Panama</name>
    <dbReference type="NCBI Taxonomy" id="29472"/>
    <lineage>
        <taxon>Bacteria</taxon>
        <taxon>Pseudomonadati</taxon>
        <taxon>Pseudomonadota</taxon>
        <taxon>Gammaproteobacteria</taxon>
        <taxon>Enterobacterales</taxon>
        <taxon>Enterobacteriaceae</taxon>
        <taxon>Salmonella</taxon>
    </lineage>
</organism>
<reference evidence="9" key="1">
    <citation type="submission" date="2018-06" db="EMBL/GenBank/DDBJ databases">
        <authorList>
            <person name="Ashton P.M."/>
            <person name="Dallman T."/>
            <person name="Nair S."/>
            <person name="De Pinna E."/>
            <person name="Peters T."/>
            <person name="Grant K."/>
        </authorList>
    </citation>
    <scope>NUCLEOTIDE SEQUENCE [LARGE SCALE GENOMIC DNA]</scope>
    <source>
        <strain evidence="9">449454</strain>
    </source>
</reference>
<keyword evidence="3" id="KW-1003">Cell membrane</keyword>
<dbReference type="PANTHER" id="PTHR22911">
    <property type="entry name" value="ACYL-MALONYL CONDENSING ENZYME-RELATED"/>
    <property type="match status" value="1"/>
</dbReference>
<proteinExistence type="inferred from homology"/>
<feature type="transmembrane region" description="Helical" evidence="7">
    <location>
        <begin position="127"/>
        <end position="145"/>
    </location>
</feature>
<feature type="transmembrane region" description="Helical" evidence="7">
    <location>
        <begin position="213"/>
        <end position="235"/>
    </location>
</feature>
<comment type="caution">
    <text evidence="9">The sequence shown here is derived from an EMBL/GenBank/DDBJ whole genome shotgun (WGS) entry which is preliminary data.</text>
</comment>
<dbReference type="AlphaFoldDB" id="A0A5U8JEL8"/>
<feature type="domain" description="EamA" evidence="8">
    <location>
        <begin position="8"/>
        <end position="146"/>
    </location>
</feature>
<feature type="transmembrane region" description="Helical" evidence="7">
    <location>
        <begin position="39"/>
        <end position="59"/>
    </location>
</feature>
<dbReference type="Proteomes" id="UP000839597">
    <property type="component" value="Unassembled WGS sequence"/>
</dbReference>
<evidence type="ECO:0000256" key="7">
    <source>
        <dbReference type="SAM" id="Phobius"/>
    </source>
</evidence>
<evidence type="ECO:0000256" key="4">
    <source>
        <dbReference type="ARBA" id="ARBA00022692"/>
    </source>
</evidence>
<gene>
    <name evidence="9" type="ORF">DOI44_22085</name>
</gene>
<keyword evidence="4 7" id="KW-0812">Transmembrane</keyword>
<evidence type="ECO:0000256" key="2">
    <source>
        <dbReference type="ARBA" id="ARBA00007362"/>
    </source>
</evidence>
<name>A0A5U8JEL8_SALET</name>
<evidence type="ECO:0000259" key="8">
    <source>
        <dbReference type="Pfam" id="PF00892"/>
    </source>
</evidence>
<evidence type="ECO:0000256" key="3">
    <source>
        <dbReference type="ARBA" id="ARBA00022475"/>
    </source>
</evidence>
<dbReference type="InterPro" id="IPR000620">
    <property type="entry name" value="EamA_dom"/>
</dbReference>
<evidence type="ECO:0000256" key="5">
    <source>
        <dbReference type="ARBA" id="ARBA00022989"/>
    </source>
</evidence>
<keyword evidence="5 7" id="KW-1133">Transmembrane helix</keyword>
<accession>A0A5U8JEL8</accession>
<sequence>MKSAKYAGIIYAFLAAIFNGTVGVMSVKLFQAGFSSDEVAFYKCLIGLFILFAIIICTGKINQIANFAKSRWFAGLICAFFGFFILYHFETKAYTTTKVSIVVFILFGSATIFSFLLSAITERRLLSFKEIVTIILSICGLYMIFTQDGGMNIEFNKGSVSAIIAGFGYGGFLFLSRKLRFGAGIPQMFTLLFFGSVYLFIPFEKNMDIYSMSVWNFTLLVLLAILPTICGFWCTTKALTLTSSQSVQLIELSEPIFTIVFSLLFLGQQPTWVQIAGGSLIFASIFLHEFNIIERLVLPGHFKKPV</sequence>
<evidence type="ECO:0000256" key="6">
    <source>
        <dbReference type="ARBA" id="ARBA00023136"/>
    </source>
</evidence>
<feature type="domain" description="EamA" evidence="8">
    <location>
        <begin position="157"/>
        <end position="287"/>
    </location>
</feature>
<evidence type="ECO:0000256" key="1">
    <source>
        <dbReference type="ARBA" id="ARBA00004651"/>
    </source>
</evidence>
<feature type="transmembrane region" description="Helical" evidence="7">
    <location>
        <begin position="7"/>
        <end position="27"/>
    </location>
</feature>
<dbReference type="SUPFAM" id="SSF103481">
    <property type="entry name" value="Multidrug resistance efflux transporter EmrE"/>
    <property type="match status" value="2"/>
</dbReference>
<dbReference type="Pfam" id="PF00892">
    <property type="entry name" value="EamA"/>
    <property type="match status" value="2"/>
</dbReference>
<dbReference type="EMBL" id="AAGTPA010000032">
    <property type="protein sequence ID" value="EBR8435659.1"/>
    <property type="molecule type" value="Genomic_DNA"/>
</dbReference>
<feature type="transmembrane region" description="Helical" evidence="7">
    <location>
        <begin position="157"/>
        <end position="175"/>
    </location>
</feature>
<protein>
    <submittedName>
        <fullName evidence="9">DMT family transporter</fullName>
    </submittedName>
</protein>
<comment type="subcellular location">
    <subcellularLocation>
        <location evidence="1">Cell membrane</location>
        <topology evidence="1">Multi-pass membrane protein</topology>
    </subcellularLocation>
</comment>
<feature type="transmembrane region" description="Helical" evidence="7">
    <location>
        <begin position="71"/>
        <end position="89"/>
    </location>
</feature>
<feature type="transmembrane region" description="Helical" evidence="7">
    <location>
        <begin position="101"/>
        <end position="120"/>
    </location>
</feature>
<keyword evidence="6 7" id="KW-0472">Membrane</keyword>